<keyword evidence="1" id="KW-0812">Transmembrane</keyword>
<dbReference type="InParanoid" id="U2FNQ4"/>
<evidence type="ECO:0000313" key="2">
    <source>
        <dbReference type="EMBL" id="ERJ12749.1"/>
    </source>
</evidence>
<comment type="caution">
    <text evidence="2">The sequence shown here is derived from an EMBL/GenBank/DDBJ whole genome shotgun (WGS) entry which is preliminary data.</text>
</comment>
<dbReference type="InterPro" id="IPR023804">
    <property type="entry name" value="DUF3792_TM"/>
</dbReference>
<sequence>MKNKFRTSLKILFVWFVISLGIILCATLLANFGVISIQAGTITIFIIALLIFFILGFLTGNGLEKNGLFNSLILSFIVMILLLMLWFLGFNQVINFKLILRFVILMLTSGLGGVIGVNFKPIIK</sequence>
<accession>U2FNQ4</accession>
<evidence type="ECO:0008006" key="4">
    <source>
        <dbReference type="Google" id="ProtNLM"/>
    </source>
</evidence>
<name>U2FNQ4_9MOLU</name>
<dbReference type="Proteomes" id="UP000005707">
    <property type="component" value="Unassembled WGS sequence"/>
</dbReference>
<dbReference type="EMBL" id="AFNU02000003">
    <property type="protein sequence ID" value="ERJ12749.1"/>
    <property type="molecule type" value="Genomic_DNA"/>
</dbReference>
<proteinExistence type="predicted"/>
<reference evidence="2 3" key="1">
    <citation type="journal article" date="2011" name="J. Bacteriol.">
        <title>Genome sequence of Haloplasma contractile, an unusual contractile bacterium from a deep-sea anoxic brine lake.</title>
        <authorList>
            <person name="Antunes A."/>
            <person name="Alam I."/>
            <person name="El Dorry H."/>
            <person name="Siam R."/>
            <person name="Robertson A."/>
            <person name="Bajic V.B."/>
            <person name="Stingl U."/>
        </authorList>
    </citation>
    <scope>NUCLEOTIDE SEQUENCE [LARGE SCALE GENOMIC DNA]</scope>
    <source>
        <strain evidence="2 3">SSD-17B</strain>
    </source>
</reference>
<feature type="transmembrane region" description="Helical" evidence="1">
    <location>
        <begin position="67"/>
        <end position="87"/>
    </location>
</feature>
<dbReference type="RefSeq" id="WP_021031037.1">
    <property type="nucleotide sequence ID" value="NZ_AFNU02000003.1"/>
</dbReference>
<dbReference type="AlphaFoldDB" id="U2FNQ4"/>
<evidence type="ECO:0000256" key="1">
    <source>
        <dbReference type="SAM" id="Phobius"/>
    </source>
</evidence>
<keyword evidence="3" id="KW-1185">Reference proteome</keyword>
<feature type="transmembrane region" description="Helical" evidence="1">
    <location>
        <begin position="99"/>
        <end position="119"/>
    </location>
</feature>
<organism evidence="2 3">
    <name type="scientific">Haloplasma contractile SSD-17B</name>
    <dbReference type="NCBI Taxonomy" id="1033810"/>
    <lineage>
        <taxon>Bacteria</taxon>
        <taxon>Bacillati</taxon>
        <taxon>Mycoplasmatota</taxon>
        <taxon>Mollicutes</taxon>
        <taxon>Haloplasmatales</taxon>
        <taxon>Haloplasmataceae</taxon>
        <taxon>Haloplasma</taxon>
    </lineage>
</organism>
<keyword evidence="1" id="KW-1133">Transmembrane helix</keyword>
<feature type="transmembrane region" description="Helical" evidence="1">
    <location>
        <begin position="41"/>
        <end position="60"/>
    </location>
</feature>
<dbReference type="NCBIfam" id="TIGR04086">
    <property type="entry name" value="TIGR04086_membr"/>
    <property type="match status" value="1"/>
</dbReference>
<feature type="transmembrane region" description="Helical" evidence="1">
    <location>
        <begin position="12"/>
        <end position="35"/>
    </location>
</feature>
<gene>
    <name evidence="2" type="ORF">HLPCO_001089</name>
</gene>
<reference evidence="2 3" key="2">
    <citation type="journal article" date="2013" name="PLoS ONE">
        <title>INDIGO - INtegrated Data Warehouse of MIcrobial GenOmes with Examples from the Red Sea Extremophiles.</title>
        <authorList>
            <person name="Alam I."/>
            <person name="Antunes A."/>
            <person name="Kamau A.A."/>
            <person name="Ba Alawi W."/>
            <person name="Kalkatawi M."/>
            <person name="Stingl U."/>
            <person name="Bajic V.B."/>
        </authorList>
    </citation>
    <scope>NUCLEOTIDE SEQUENCE [LARGE SCALE GENOMIC DNA]</scope>
    <source>
        <strain evidence="2 3">SSD-17B</strain>
    </source>
</reference>
<evidence type="ECO:0000313" key="3">
    <source>
        <dbReference type="Proteomes" id="UP000005707"/>
    </source>
</evidence>
<keyword evidence="1" id="KW-0472">Membrane</keyword>
<protein>
    <recommendedName>
        <fullName evidence="4">TIGR04086 family membrane protein</fullName>
    </recommendedName>
</protein>